<keyword evidence="3" id="KW-1185">Reference proteome</keyword>
<evidence type="ECO:0000313" key="2">
    <source>
        <dbReference type="EMBL" id="ADY60345.1"/>
    </source>
</evidence>
<feature type="transmembrane region" description="Helical" evidence="1">
    <location>
        <begin position="353"/>
        <end position="369"/>
    </location>
</feature>
<keyword evidence="1" id="KW-0812">Transmembrane</keyword>
<dbReference type="HOGENOM" id="CLU_417312_0_0_0"/>
<evidence type="ECO:0000256" key="1">
    <source>
        <dbReference type="SAM" id="Phobius"/>
    </source>
</evidence>
<dbReference type="AlphaFoldDB" id="F0SSM9"/>
<evidence type="ECO:0000313" key="3">
    <source>
        <dbReference type="Proteomes" id="UP000006860"/>
    </source>
</evidence>
<name>F0SSM9_RUBBR</name>
<dbReference type="KEGG" id="pbs:Plabr_2745"/>
<dbReference type="Proteomes" id="UP000006860">
    <property type="component" value="Chromosome"/>
</dbReference>
<sequence>MTRSATDASPSPETSSVSPAERLTLWLLLGLTAGLLLARLASAEALGSANDRSRWCTVWSLATRGTYQIDEIISYPGWDTIDKVRHEDHFYSTKPALYPTLLAGAYSVLNNVTGLSLGREPDLTAGILLLFVNVLPYLAALYVFWRALIRAEFSSTTRVLIIALLALATPLTAYLSVLNNHTAGATGLLIALATYLFLRRDSSKEPAASGWLYAACGFAAAWTCCQELPAALFGLAIFGLVWRQNARKAWLCFAPAALIPLAGFFITTYIATGGWKPFYMYYGTEKYVYEYLGIPSYWANPQGVDRARDTVPQYIFHCLIGHHGVFSLTPLFLLAIPGYFWGLKQTSGGRKELLWMGLLLTVAIFAFYWKRTENYNYGGVSVALRWVVWLIPFWLLAIGEWSERISLSRKTIAVLFLLGIPSLFSVWEPWTTPWQQPWLFRELEARGMIDYSDPPKPLAVPRYTWISQLPDSTEQDDEYWCELTNRLGQTMRIADAGPADSGRSIQVELFDEGNLIRTRQLTIDPEAFRAGKSPQEFLLAWEDSRPEATKADQLSFLRGVDEPSAYRVGHFRHLFLPLRENAFRCRRLASRVTNKDASPFGSLEQRIDVWSNAELPFGIAQFQLATSEMSPRELTSRTTWSATAAGKLLSPSADTQE</sequence>
<feature type="transmembrane region" description="Helical" evidence="1">
    <location>
        <begin position="411"/>
        <end position="430"/>
    </location>
</feature>
<feature type="transmembrane region" description="Helical" evidence="1">
    <location>
        <begin position="375"/>
        <end position="399"/>
    </location>
</feature>
<feature type="transmembrane region" description="Helical" evidence="1">
    <location>
        <begin position="123"/>
        <end position="145"/>
    </location>
</feature>
<feature type="transmembrane region" description="Helical" evidence="1">
    <location>
        <begin position="314"/>
        <end position="341"/>
    </location>
</feature>
<dbReference type="RefSeq" id="WP_013629069.1">
    <property type="nucleotide sequence ID" value="NC_015174.1"/>
</dbReference>
<proteinExistence type="predicted"/>
<dbReference type="OrthoDB" id="251120at2"/>
<accession>F0SSM9</accession>
<protein>
    <recommendedName>
        <fullName evidence="4">Glycosyltransferase RgtA/B/C/D-like domain-containing protein</fullName>
    </recommendedName>
</protein>
<dbReference type="EMBL" id="CP002546">
    <property type="protein sequence ID" value="ADY60345.1"/>
    <property type="molecule type" value="Genomic_DNA"/>
</dbReference>
<dbReference type="eggNOG" id="ENOG502ZASI">
    <property type="taxonomic scope" value="Bacteria"/>
</dbReference>
<keyword evidence="1" id="KW-1133">Transmembrane helix</keyword>
<keyword evidence="1" id="KW-0472">Membrane</keyword>
<feature type="transmembrane region" description="Helical" evidence="1">
    <location>
        <begin position="157"/>
        <end position="175"/>
    </location>
</feature>
<organism evidence="2 3">
    <name type="scientific">Rubinisphaera brasiliensis (strain ATCC 49424 / DSM 5305 / JCM 21570 / IAM 15109 / NBRC 103401 / IFAM 1448)</name>
    <name type="common">Planctomyces brasiliensis</name>
    <dbReference type="NCBI Taxonomy" id="756272"/>
    <lineage>
        <taxon>Bacteria</taxon>
        <taxon>Pseudomonadati</taxon>
        <taxon>Planctomycetota</taxon>
        <taxon>Planctomycetia</taxon>
        <taxon>Planctomycetales</taxon>
        <taxon>Planctomycetaceae</taxon>
        <taxon>Rubinisphaera</taxon>
    </lineage>
</organism>
<reference evidence="3" key="1">
    <citation type="submission" date="2011-02" db="EMBL/GenBank/DDBJ databases">
        <title>The complete genome of Planctomyces brasiliensis DSM 5305.</title>
        <authorList>
            <person name="Lucas S."/>
            <person name="Copeland A."/>
            <person name="Lapidus A."/>
            <person name="Bruce D."/>
            <person name="Goodwin L."/>
            <person name="Pitluck S."/>
            <person name="Kyrpides N."/>
            <person name="Mavromatis K."/>
            <person name="Pagani I."/>
            <person name="Ivanova N."/>
            <person name="Ovchinnikova G."/>
            <person name="Lu M."/>
            <person name="Detter J.C."/>
            <person name="Han C."/>
            <person name="Land M."/>
            <person name="Hauser L."/>
            <person name="Markowitz V."/>
            <person name="Cheng J.-F."/>
            <person name="Hugenholtz P."/>
            <person name="Woyke T."/>
            <person name="Wu D."/>
            <person name="Tindall B."/>
            <person name="Pomrenke H.G."/>
            <person name="Brambilla E."/>
            <person name="Klenk H.-P."/>
            <person name="Eisen J.A."/>
        </authorList>
    </citation>
    <scope>NUCLEOTIDE SEQUENCE [LARGE SCALE GENOMIC DNA]</scope>
    <source>
        <strain evidence="3">ATCC 49424 / DSM 5305 / JCM 21570 / NBRC 103401 / IFAM 1448</strain>
    </source>
</reference>
<feature type="transmembrane region" description="Helical" evidence="1">
    <location>
        <begin position="249"/>
        <end position="271"/>
    </location>
</feature>
<evidence type="ECO:0008006" key="4">
    <source>
        <dbReference type="Google" id="ProtNLM"/>
    </source>
</evidence>
<dbReference type="STRING" id="756272.Plabr_2745"/>
<gene>
    <name evidence="2" type="ordered locus">Plabr_2745</name>
</gene>